<dbReference type="GO" id="GO:0003987">
    <property type="term" value="F:acetate-CoA ligase activity"/>
    <property type="evidence" value="ECO:0007669"/>
    <property type="project" value="TreeGrafter"/>
</dbReference>
<feature type="domain" description="Acetyl-coenzyme A synthetase N-terminal" evidence="1">
    <location>
        <begin position="24"/>
        <end position="77"/>
    </location>
</feature>
<comment type="caution">
    <text evidence="2">The sequence shown here is derived from an EMBL/GenBank/DDBJ whole genome shotgun (WGS) entry which is preliminary data.</text>
</comment>
<dbReference type="Pfam" id="PF16177">
    <property type="entry name" value="ACAS_N"/>
    <property type="match status" value="1"/>
</dbReference>
<dbReference type="EMBL" id="SOCQ01000015">
    <property type="protein sequence ID" value="TDV42102.1"/>
    <property type="molecule type" value="Genomic_DNA"/>
</dbReference>
<evidence type="ECO:0000313" key="3">
    <source>
        <dbReference type="Proteomes" id="UP000295804"/>
    </source>
</evidence>
<dbReference type="PANTHER" id="PTHR24095:SF14">
    <property type="entry name" value="ACETYL-COENZYME A SYNTHETASE 1"/>
    <property type="match status" value="1"/>
</dbReference>
<evidence type="ECO:0000313" key="2">
    <source>
        <dbReference type="EMBL" id="TDV42102.1"/>
    </source>
</evidence>
<name>A0A4R7V0V7_9PSED</name>
<dbReference type="GO" id="GO:0006085">
    <property type="term" value="P:acetyl-CoA biosynthetic process"/>
    <property type="evidence" value="ECO:0007669"/>
    <property type="project" value="TreeGrafter"/>
</dbReference>
<evidence type="ECO:0000259" key="1">
    <source>
        <dbReference type="Pfam" id="PF16177"/>
    </source>
</evidence>
<dbReference type="Proteomes" id="UP000295804">
    <property type="component" value="Unassembled WGS sequence"/>
</dbReference>
<accession>A0A4R7V0V7</accession>
<dbReference type="AlphaFoldDB" id="A0A4R7V0V7"/>
<dbReference type="GO" id="GO:0005829">
    <property type="term" value="C:cytosol"/>
    <property type="evidence" value="ECO:0007669"/>
    <property type="project" value="TreeGrafter"/>
</dbReference>
<organism evidence="2 3">
    <name type="scientific">Pseudomonas helmanticensis</name>
    <dbReference type="NCBI Taxonomy" id="1471381"/>
    <lineage>
        <taxon>Bacteria</taxon>
        <taxon>Pseudomonadati</taxon>
        <taxon>Pseudomonadota</taxon>
        <taxon>Gammaproteobacteria</taxon>
        <taxon>Pseudomonadales</taxon>
        <taxon>Pseudomonadaceae</taxon>
        <taxon>Pseudomonas</taxon>
    </lineage>
</organism>
<gene>
    <name evidence="2" type="ORF">EDF87_115147</name>
</gene>
<protein>
    <submittedName>
        <fullName evidence="2">Acetyl-CoA synthetase-like protein</fullName>
    </submittedName>
</protein>
<dbReference type="InterPro" id="IPR032387">
    <property type="entry name" value="ACAS_N"/>
</dbReference>
<dbReference type="Gene3D" id="3.40.50.12780">
    <property type="entry name" value="N-terminal domain of ligase-like"/>
    <property type="match status" value="1"/>
</dbReference>
<dbReference type="PANTHER" id="PTHR24095">
    <property type="entry name" value="ACETYL-COENZYME A SYNTHETASE"/>
    <property type="match status" value="1"/>
</dbReference>
<proteinExistence type="predicted"/>
<dbReference type="InterPro" id="IPR042099">
    <property type="entry name" value="ANL_N_sf"/>
</dbReference>
<sequence length="77" mass="9015">MFDISTFPKADAVRRAAQLSQEDYRRLYRESIEHPTAFWAEQATRFLDWSTPWQTVQRYDLKTGEAAWFAGGKLNVS</sequence>
<reference evidence="2 3" key="1">
    <citation type="submission" date="2019-03" db="EMBL/GenBank/DDBJ databases">
        <title>Genomic analyses of the natural microbiome of Caenorhabditis elegans.</title>
        <authorList>
            <person name="Samuel B."/>
        </authorList>
    </citation>
    <scope>NUCLEOTIDE SEQUENCE [LARGE SCALE GENOMIC DNA]</scope>
    <source>
        <strain evidence="2 3">BIGb0525</strain>
    </source>
</reference>